<sequence length="536" mass="60767">MGGGLLQIAAYGAQDVYLTGDPQITFFKVVYRRHTNFSMESIQQQFSGKVGFGKSDLSCTISRNGDLVNSMILQVTLPQLPTKCRWIDHVGHRLIKSVRINLGGDTIDEHNGRWFEIWNQLTHDDSMKKAYDEMVGYPNLSDTTGLGWKSGGQVDGEQTLYIPLQFWFNRNPGLSLPLIALQYHEVKVIFNFEDVGKLVVWPITASEAKWHENALSSDPEQGGPYAPYSGSSDDPAQLDTSHANLSAKWKTALNSRDFKANLYVDYIYLDTEERKRFAQMSHEYLIDQLQIHGKETLTSYSHRMRLNFNHPVKELIWVFEPPEGAYITFGHDDDFDFGMNGNLRTGFNNGPDDIAVNQVKYRWGNFGEITHDHETDIYEWMKDAKLQINGHDRFSTRPGSYFRRVQPYQFHGGVPDVPIYVYSFALRPEEFQPSGTCNFSRIDNAYLELNLKKFLGPVNYLATVPASSAASTVRLPYYSIADPGTEAIQQGVWSSTKGTITQPTWKTDNKLNLYAYAVSYNVLKIVSGRGGLAYSN</sequence>
<organism evidence="4">
    <name type="scientific">viral metagenome</name>
    <dbReference type="NCBI Taxonomy" id="1070528"/>
    <lineage>
        <taxon>unclassified sequences</taxon>
        <taxon>metagenomes</taxon>
        <taxon>organismal metagenomes</taxon>
    </lineage>
</organism>
<dbReference type="AlphaFoldDB" id="A0A6C0FD26"/>
<feature type="domain" description="Major capsid protein C-terminal" evidence="2">
    <location>
        <begin position="273"/>
        <end position="454"/>
    </location>
</feature>
<name>A0A6C0FD26_9ZZZZ</name>
<dbReference type="InterPro" id="IPR031654">
    <property type="entry name" value="Capsid_N"/>
</dbReference>
<protein>
    <recommendedName>
        <fullName evidence="5">Major capsid protein N-terminal domain-containing protein</fullName>
    </recommendedName>
</protein>
<dbReference type="EMBL" id="MN738830">
    <property type="protein sequence ID" value="QHT38459.1"/>
    <property type="molecule type" value="Genomic_DNA"/>
</dbReference>
<dbReference type="SUPFAM" id="SSF49749">
    <property type="entry name" value="Group II dsDNA viruses VP"/>
    <property type="match status" value="2"/>
</dbReference>
<dbReference type="Pfam" id="PF16903">
    <property type="entry name" value="Capsid_N"/>
    <property type="match status" value="1"/>
</dbReference>
<feature type="region of interest" description="Disordered" evidence="1">
    <location>
        <begin position="214"/>
        <end position="237"/>
    </location>
</feature>
<dbReference type="Gene3D" id="2.70.9.20">
    <property type="entry name" value="Major capsid protein Vp54"/>
    <property type="match status" value="1"/>
</dbReference>
<dbReference type="InterPro" id="IPR038519">
    <property type="entry name" value="MCP_C_sf"/>
</dbReference>
<dbReference type="Pfam" id="PF04451">
    <property type="entry name" value="Capsid_NCLDV"/>
    <property type="match status" value="1"/>
</dbReference>
<evidence type="ECO:0000256" key="1">
    <source>
        <dbReference type="SAM" id="MobiDB-lite"/>
    </source>
</evidence>
<evidence type="ECO:0000259" key="3">
    <source>
        <dbReference type="Pfam" id="PF16903"/>
    </source>
</evidence>
<dbReference type="GO" id="GO:0005198">
    <property type="term" value="F:structural molecule activity"/>
    <property type="evidence" value="ECO:0007669"/>
    <property type="project" value="InterPro"/>
</dbReference>
<evidence type="ECO:0000313" key="4">
    <source>
        <dbReference type="EMBL" id="QHT38459.1"/>
    </source>
</evidence>
<dbReference type="InterPro" id="IPR007542">
    <property type="entry name" value="MCP_C"/>
</dbReference>
<evidence type="ECO:0008006" key="5">
    <source>
        <dbReference type="Google" id="ProtNLM"/>
    </source>
</evidence>
<feature type="domain" description="Major capsid protein N-terminal" evidence="3">
    <location>
        <begin position="25"/>
        <end position="270"/>
    </location>
</feature>
<reference evidence="4" key="1">
    <citation type="journal article" date="2020" name="Nature">
        <title>Giant virus diversity and host interactions through global metagenomics.</title>
        <authorList>
            <person name="Schulz F."/>
            <person name="Roux S."/>
            <person name="Paez-Espino D."/>
            <person name="Jungbluth S."/>
            <person name="Walsh D.A."/>
            <person name="Denef V.J."/>
            <person name="McMahon K.D."/>
            <person name="Konstantinidis K.T."/>
            <person name="Eloe-Fadrosh E.A."/>
            <person name="Kyrpides N.C."/>
            <person name="Woyke T."/>
        </authorList>
    </citation>
    <scope>NUCLEOTIDE SEQUENCE</scope>
    <source>
        <strain evidence="4">GVMAG-S-ERX556101-89</strain>
    </source>
</reference>
<evidence type="ECO:0000259" key="2">
    <source>
        <dbReference type="Pfam" id="PF04451"/>
    </source>
</evidence>
<dbReference type="InterPro" id="IPR016112">
    <property type="entry name" value="VP_dsDNA_II"/>
</dbReference>
<proteinExistence type="predicted"/>
<dbReference type="Gene3D" id="2.70.9.10">
    <property type="entry name" value="Adenovirus Type 2 Hexon, domain 4"/>
    <property type="match status" value="1"/>
</dbReference>
<accession>A0A6C0FD26</accession>